<organism evidence="1 2">
    <name type="scientific">Dallia pectoralis</name>
    <name type="common">Alaska blackfish</name>
    <dbReference type="NCBI Taxonomy" id="75939"/>
    <lineage>
        <taxon>Eukaryota</taxon>
        <taxon>Metazoa</taxon>
        <taxon>Chordata</taxon>
        <taxon>Craniata</taxon>
        <taxon>Vertebrata</taxon>
        <taxon>Euteleostomi</taxon>
        <taxon>Actinopterygii</taxon>
        <taxon>Neopterygii</taxon>
        <taxon>Teleostei</taxon>
        <taxon>Protacanthopterygii</taxon>
        <taxon>Esociformes</taxon>
        <taxon>Umbridae</taxon>
        <taxon>Dallia</taxon>
    </lineage>
</organism>
<protein>
    <submittedName>
        <fullName evidence="1">Uncharacterized protein</fullName>
    </submittedName>
</protein>
<evidence type="ECO:0000313" key="2">
    <source>
        <dbReference type="Proteomes" id="UP001157502"/>
    </source>
</evidence>
<dbReference type="EMBL" id="CM055743">
    <property type="protein sequence ID" value="KAJ7999520.1"/>
    <property type="molecule type" value="Genomic_DNA"/>
</dbReference>
<accession>A0ACC2G7K2</accession>
<sequence length="435" mass="50477">MAKLHQLNAFLTERLTAAAVEIFGAVEKTITEYQDDVYRSKKEIERLQRLLDDVHKSEIKLFRTDDPQKPTLPVPEEEEVPPEHPLCDQEEIPGLEQEYAYPAHVKVEQEPFTICQEEEHLLGRESEIKEFIFTPSSVKSDCIQNPPLCFNQTQNGENIKGDSLYSNTTVEDVKLEPDEEGDRLSQSDSIFQPFYSMNAYDLAALSGNSECFDIRRATPRTQFQHLKPPDQIHTGEKSYTCHMCSKSFLTEEYLQRHRQMHTAETYFRCHVCRTRFTSRGHLAEHFRKLHPGHKPIHIQMSSTSKKRTARHRARINSDPNAREEHLAKRRAYYQRRRAEGKKDYPPIETMSEAAKRERREQWRAAQKKCREKRKVLMDLASVSFEDTLLGENRPLTSSALMPGESSQLSSTQTADHSTAFFLRHSQQMLNDIAHC</sequence>
<gene>
    <name evidence="1" type="ORF">DPEC_G00195280</name>
</gene>
<comment type="caution">
    <text evidence="1">The sequence shown here is derived from an EMBL/GenBank/DDBJ whole genome shotgun (WGS) entry which is preliminary data.</text>
</comment>
<dbReference type="Proteomes" id="UP001157502">
    <property type="component" value="Chromosome 16"/>
</dbReference>
<keyword evidence="2" id="KW-1185">Reference proteome</keyword>
<name>A0ACC2G7K2_DALPE</name>
<evidence type="ECO:0000313" key="1">
    <source>
        <dbReference type="EMBL" id="KAJ7999520.1"/>
    </source>
</evidence>
<reference evidence="1" key="1">
    <citation type="submission" date="2021-05" db="EMBL/GenBank/DDBJ databases">
        <authorList>
            <person name="Pan Q."/>
            <person name="Jouanno E."/>
            <person name="Zahm M."/>
            <person name="Klopp C."/>
            <person name="Cabau C."/>
            <person name="Louis A."/>
            <person name="Berthelot C."/>
            <person name="Parey E."/>
            <person name="Roest Crollius H."/>
            <person name="Montfort J."/>
            <person name="Robinson-Rechavi M."/>
            <person name="Bouchez O."/>
            <person name="Lampietro C."/>
            <person name="Lopez Roques C."/>
            <person name="Donnadieu C."/>
            <person name="Postlethwait J."/>
            <person name="Bobe J."/>
            <person name="Dillon D."/>
            <person name="Chandos A."/>
            <person name="von Hippel F."/>
            <person name="Guiguen Y."/>
        </authorList>
    </citation>
    <scope>NUCLEOTIDE SEQUENCE</scope>
    <source>
        <strain evidence="1">YG-Jan2019</strain>
    </source>
</reference>
<proteinExistence type="predicted"/>